<gene>
    <name evidence="1" type="ORF">Din_044544</name>
</gene>
<accession>A0A5B7C6R6</accession>
<dbReference type="EMBL" id="GHES01044544">
    <property type="protein sequence ID" value="MPA75103.1"/>
    <property type="molecule type" value="Transcribed_RNA"/>
</dbReference>
<sequence>MVPLLAEMVPHQTLSCSCVNVSRAPGNWHSELQWAMDHLKGDSFQITIQKLALSASASIYHIWSERNARIMKAKTKPAVAATLASWRGIKNTCENWILSLNFGVCNCIFLPSN</sequence>
<organism evidence="1">
    <name type="scientific">Davidia involucrata</name>
    <name type="common">Dove tree</name>
    <dbReference type="NCBI Taxonomy" id="16924"/>
    <lineage>
        <taxon>Eukaryota</taxon>
        <taxon>Viridiplantae</taxon>
        <taxon>Streptophyta</taxon>
        <taxon>Embryophyta</taxon>
        <taxon>Tracheophyta</taxon>
        <taxon>Spermatophyta</taxon>
        <taxon>Magnoliopsida</taxon>
        <taxon>eudicotyledons</taxon>
        <taxon>Gunneridae</taxon>
        <taxon>Pentapetalae</taxon>
        <taxon>asterids</taxon>
        <taxon>Cornales</taxon>
        <taxon>Nyssaceae</taxon>
        <taxon>Davidia</taxon>
    </lineage>
</organism>
<name>A0A5B7C6R6_DAVIN</name>
<proteinExistence type="predicted"/>
<evidence type="ECO:0000313" key="1">
    <source>
        <dbReference type="EMBL" id="MPA75103.1"/>
    </source>
</evidence>
<reference evidence="1" key="1">
    <citation type="submission" date="2019-08" db="EMBL/GenBank/DDBJ databases">
        <title>Reference gene set and small RNA set construction with multiple tissues from Davidia involucrata Baill.</title>
        <authorList>
            <person name="Yang H."/>
            <person name="Zhou C."/>
            <person name="Li G."/>
            <person name="Wang J."/>
            <person name="Gao P."/>
            <person name="Wang M."/>
            <person name="Wang R."/>
            <person name="Zhao Y."/>
        </authorList>
    </citation>
    <scope>NUCLEOTIDE SEQUENCE</scope>
    <source>
        <tissue evidence="1">Mixed with DoveR01_LX</tissue>
    </source>
</reference>
<dbReference type="AlphaFoldDB" id="A0A5B7C6R6"/>
<protein>
    <submittedName>
        <fullName evidence="1">Uncharacterized protein</fullName>
    </submittedName>
</protein>